<sequence>MYEMNPHFSFYLWLDQNSLQNATLISFINRERLRTKNVQHLQLNVPELIDDARKKRRKGVLSDILRCEIVFSFGGIYTDVDTIALKPFPIDIFSKSFVAYTDGIFNNLNCSFFGFPKGSQFLKFMLDFVRYKTYRKYAPDVLYTAEPPIFTTAFVHYNDSNINCIHQKYLVSPRVKESYSYQTFDANWIKEGNSFYYY</sequence>
<organism evidence="1">
    <name type="scientific">Lepeophtheirus salmonis</name>
    <name type="common">Salmon louse</name>
    <name type="synonym">Caligus salmonis</name>
    <dbReference type="NCBI Taxonomy" id="72036"/>
    <lineage>
        <taxon>Eukaryota</taxon>
        <taxon>Metazoa</taxon>
        <taxon>Ecdysozoa</taxon>
        <taxon>Arthropoda</taxon>
        <taxon>Crustacea</taxon>
        <taxon>Multicrustacea</taxon>
        <taxon>Hexanauplia</taxon>
        <taxon>Copepoda</taxon>
        <taxon>Siphonostomatoida</taxon>
        <taxon>Caligidae</taxon>
        <taxon>Lepeophtheirus</taxon>
    </lineage>
</organism>
<dbReference type="PANTHER" id="PTHR12042">
    <property type="entry name" value="LACTOSYLCERAMIDE 4-ALPHA-GALACTOSYLTRANSFERASE ALPHA- 1,4-GALACTOSYLTRANSFERASE"/>
    <property type="match status" value="1"/>
</dbReference>
<dbReference type="GO" id="GO:0006688">
    <property type="term" value="P:glycosphingolipid biosynthetic process"/>
    <property type="evidence" value="ECO:0007669"/>
    <property type="project" value="TreeGrafter"/>
</dbReference>
<dbReference type="Pfam" id="PF04488">
    <property type="entry name" value="Gly_transf_sug"/>
    <property type="match status" value="1"/>
</dbReference>
<dbReference type="GO" id="GO:0016020">
    <property type="term" value="C:membrane"/>
    <property type="evidence" value="ECO:0007669"/>
    <property type="project" value="GOC"/>
</dbReference>
<reference evidence="1" key="1">
    <citation type="submission" date="2014-05" db="EMBL/GenBank/DDBJ databases">
        <authorList>
            <person name="Chronopoulou M."/>
        </authorList>
    </citation>
    <scope>NUCLEOTIDE SEQUENCE</scope>
    <source>
        <tissue evidence="1">Whole organism</tissue>
    </source>
</reference>
<dbReference type="AlphaFoldDB" id="A0A0K2V212"/>
<dbReference type="InterPro" id="IPR051981">
    <property type="entry name" value="Glycosyltransf_32"/>
</dbReference>
<dbReference type="InterPro" id="IPR007577">
    <property type="entry name" value="GlycoTrfase_DXD_sugar-bd_CS"/>
</dbReference>
<evidence type="ECO:0000313" key="1">
    <source>
        <dbReference type="EMBL" id="CDW44202.1"/>
    </source>
</evidence>
<proteinExistence type="predicted"/>
<dbReference type="SUPFAM" id="SSF53448">
    <property type="entry name" value="Nucleotide-diphospho-sugar transferases"/>
    <property type="match status" value="1"/>
</dbReference>
<accession>A0A0K2V212</accession>
<protein>
    <recommendedName>
        <fullName evidence="2">Alpha-1,4-N-acetylglucosaminyltransferase</fullName>
    </recommendedName>
</protein>
<name>A0A0K2V212_LEPSM</name>
<dbReference type="EMBL" id="HACA01026841">
    <property type="protein sequence ID" value="CDW44202.1"/>
    <property type="molecule type" value="Transcribed_RNA"/>
</dbReference>
<dbReference type="InterPro" id="IPR029044">
    <property type="entry name" value="Nucleotide-diphossugar_trans"/>
</dbReference>
<dbReference type="GO" id="GO:0016758">
    <property type="term" value="F:hexosyltransferase activity"/>
    <property type="evidence" value="ECO:0007669"/>
    <property type="project" value="TreeGrafter"/>
</dbReference>
<evidence type="ECO:0008006" key="2">
    <source>
        <dbReference type="Google" id="ProtNLM"/>
    </source>
</evidence>
<dbReference type="PANTHER" id="PTHR12042:SF21">
    <property type="entry name" value="ALPHA1,4-GALACTOSYLTRANSFERASE 1-RELATED"/>
    <property type="match status" value="1"/>
</dbReference>
<dbReference type="Gene3D" id="3.90.550.20">
    <property type="match status" value="1"/>
</dbReference>